<evidence type="ECO:0000256" key="1">
    <source>
        <dbReference type="SAM" id="MobiDB-lite"/>
    </source>
</evidence>
<name>A0A3P6G7Z6_BRAOL</name>
<evidence type="ECO:0000313" key="2">
    <source>
        <dbReference type="EMBL" id="VDD61210.1"/>
    </source>
</evidence>
<dbReference type="EMBL" id="LR031880">
    <property type="protein sequence ID" value="VDD61210.1"/>
    <property type="molecule type" value="Genomic_DNA"/>
</dbReference>
<sequence length="80" mass="8762">MSSTGKFTLSGDASSKKHSEPSGLSVGDPHSKKSKGERVCLFARPEQAHRPLTGDSPASPPAYLTRRNLMVRQRQVYPPR</sequence>
<feature type="compositionally biased region" description="Basic and acidic residues" evidence="1">
    <location>
        <begin position="29"/>
        <end position="38"/>
    </location>
</feature>
<proteinExistence type="predicted"/>
<protein>
    <submittedName>
        <fullName evidence="2">Uncharacterized protein</fullName>
    </submittedName>
</protein>
<organism evidence="2">
    <name type="scientific">Brassica oleracea</name>
    <name type="common">Wild cabbage</name>
    <dbReference type="NCBI Taxonomy" id="3712"/>
    <lineage>
        <taxon>Eukaryota</taxon>
        <taxon>Viridiplantae</taxon>
        <taxon>Streptophyta</taxon>
        <taxon>Embryophyta</taxon>
        <taxon>Tracheophyta</taxon>
        <taxon>Spermatophyta</taxon>
        <taxon>Magnoliopsida</taxon>
        <taxon>eudicotyledons</taxon>
        <taxon>Gunneridae</taxon>
        <taxon>Pentapetalae</taxon>
        <taxon>rosids</taxon>
        <taxon>malvids</taxon>
        <taxon>Brassicales</taxon>
        <taxon>Brassicaceae</taxon>
        <taxon>Brassiceae</taxon>
        <taxon>Brassica</taxon>
    </lineage>
</organism>
<gene>
    <name evidence="2" type="ORF">BOLC6T36663H</name>
</gene>
<feature type="compositionally biased region" description="Polar residues" evidence="1">
    <location>
        <begin position="1"/>
        <end position="13"/>
    </location>
</feature>
<reference evidence="2" key="1">
    <citation type="submission" date="2018-11" db="EMBL/GenBank/DDBJ databases">
        <authorList>
            <consortium name="Genoscope - CEA"/>
            <person name="William W."/>
        </authorList>
    </citation>
    <scope>NUCLEOTIDE SEQUENCE</scope>
</reference>
<feature type="region of interest" description="Disordered" evidence="1">
    <location>
        <begin position="1"/>
        <end position="80"/>
    </location>
</feature>
<accession>A0A3P6G7Z6</accession>
<dbReference type="AlphaFoldDB" id="A0A3P6G7Z6"/>